<dbReference type="InterPro" id="IPR001296">
    <property type="entry name" value="Glyco_trans_1"/>
</dbReference>
<dbReference type="PANTHER" id="PTHR45947">
    <property type="entry name" value="SULFOQUINOVOSYL TRANSFERASE SQD2"/>
    <property type="match status" value="1"/>
</dbReference>
<dbReference type="SUPFAM" id="SSF53756">
    <property type="entry name" value="UDP-Glycosyltransferase/glycogen phosphorylase"/>
    <property type="match status" value="1"/>
</dbReference>
<feature type="domain" description="Glycosyltransferase subfamily 4-like N-terminal" evidence="5">
    <location>
        <begin position="14"/>
        <end position="181"/>
    </location>
</feature>
<evidence type="ECO:0000256" key="3">
    <source>
        <dbReference type="ARBA" id="ARBA00022679"/>
    </source>
</evidence>
<proteinExistence type="predicted"/>
<dbReference type="RefSeq" id="WP_275278511.1">
    <property type="nucleotide sequence ID" value="NZ_CP119108.1"/>
</dbReference>
<dbReference type="Pfam" id="PF13439">
    <property type="entry name" value="Glyco_transf_4"/>
    <property type="match status" value="1"/>
</dbReference>
<protein>
    <recommendedName>
        <fullName evidence="1">D-inositol 3-phosphate glycosyltransferase</fullName>
    </recommendedName>
</protein>
<evidence type="ECO:0000313" key="6">
    <source>
        <dbReference type="EMBL" id="WEG09187.1"/>
    </source>
</evidence>
<keyword evidence="7" id="KW-1185">Reference proteome</keyword>
<evidence type="ECO:0000259" key="4">
    <source>
        <dbReference type="Pfam" id="PF00534"/>
    </source>
</evidence>
<evidence type="ECO:0000256" key="2">
    <source>
        <dbReference type="ARBA" id="ARBA00022676"/>
    </source>
</evidence>
<gene>
    <name evidence="6" type="ORF">PU630_01085</name>
</gene>
<dbReference type="Proteomes" id="UP001214553">
    <property type="component" value="Chromosome"/>
</dbReference>
<reference evidence="6 7" key="1">
    <citation type="submission" date="2023-03" db="EMBL/GenBank/DDBJ databases">
        <title>Genome sequence of Microbacterium sp. KACC 23027.</title>
        <authorList>
            <person name="Kim S."/>
            <person name="Heo J."/>
            <person name="Kwon S.-W."/>
        </authorList>
    </citation>
    <scope>NUCLEOTIDE SEQUENCE [LARGE SCALE GENOMIC DNA]</scope>
    <source>
        <strain evidence="6 7">KACC 23027</strain>
    </source>
</reference>
<dbReference type="PANTHER" id="PTHR45947:SF3">
    <property type="entry name" value="SULFOQUINOVOSYL TRANSFERASE SQD2"/>
    <property type="match status" value="1"/>
</dbReference>
<dbReference type="InterPro" id="IPR050194">
    <property type="entry name" value="Glycosyltransferase_grp1"/>
</dbReference>
<dbReference type="InterPro" id="IPR028098">
    <property type="entry name" value="Glyco_trans_4-like_N"/>
</dbReference>
<sequence>MRIVLAASSYHPRIGGVEQHVASVAHALRRRGHTVAVWAVDRGDAEAHREDGIEVRYLPTPLPARSMRSAARFAAAAPGALRAWNRALRSDRPDVIDIQCFGPNGPWSLAAARIHSIPVIYSNHGETYMDADHVFAKSALLRRALRFAVQHTNVTTCSPHAGRDLAQFGATAQPTVVGNGILLDILREPVEHPLPPRFIAGVGRLVENKGFATLIRAFALAVSKNSVDGTELVIAGEGPEWEKLRQLASDLHIADRVHLIGPLRQGQVATLLDHAVVQVIPSRIEAFGIVALEGWRSATPLIATNGGGIADLIDDGVDGILFPPDDPASLTDALIRVLDDKPLRVRLAERGHQRVSSESFTWNHIAEAYEEVFIHALRSSNPRGRRLRRNW</sequence>
<keyword evidence="3" id="KW-0808">Transferase</keyword>
<keyword evidence="2" id="KW-0328">Glycosyltransferase</keyword>
<name>A0ABY8C1F3_9MICO</name>
<feature type="domain" description="Glycosyl transferase family 1" evidence="4">
    <location>
        <begin position="187"/>
        <end position="353"/>
    </location>
</feature>
<dbReference type="Pfam" id="PF00534">
    <property type="entry name" value="Glycos_transf_1"/>
    <property type="match status" value="1"/>
</dbReference>
<organism evidence="6 7">
    <name type="scientific">Microbacterium horticulturae</name>
    <dbReference type="NCBI Taxonomy" id="3028316"/>
    <lineage>
        <taxon>Bacteria</taxon>
        <taxon>Bacillati</taxon>
        <taxon>Actinomycetota</taxon>
        <taxon>Actinomycetes</taxon>
        <taxon>Micrococcales</taxon>
        <taxon>Microbacteriaceae</taxon>
        <taxon>Microbacterium</taxon>
    </lineage>
</organism>
<dbReference type="CDD" id="cd03801">
    <property type="entry name" value="GT4_PimA-like"/>
    <property type="match status" value="1"/>
</dbReference>
<evidence type="ECO:0000256" key="1">
    <source>
        <dbReference type="ARBA" id="ARBA00021292"/>
    </source>
</evidence>
<accession>A0ABY8C1F3</accession>
<evidence type="ECO:0000259" key="5">
    <source>
        <dbReference type="Pfam" id="PF13439"/>
    </source>
</evidence>
<evidence type="ECO:0000313" key="7">
    <source>
        <dbReference type="Proteomes" id="UP001214553"/>
    </source>
</evidence>
<dbReference type="EMBL" id="CP119108">
    <property type="protein sequence ID" value="WEG09187.1"/>
    <property type="molecule type" value="Genomic_DNA"/>
</dbReference>
<dbReference type="Gene3D" id="3.40.50.2000">
    <property type="entry name" value="Glycogen Phosphorylase B"/>
    <property type="match status" value="2"/>
</dbReference>